<dbReference type="SMART" id="SM00499">
    <property type="entry name" value="AAI"/>
    <property type="match status" value="2"/>
</dbReference>
<evidence type="ECO:0000256" key="8">
    <source>
        <dbReference type="ARBA" id="ARBA00023288"/>
    </source>
</evidence>
<dbReference type="Pfam" id="PF14368">
    <property type="entry name" value="LTP_2"/>
    <property type="match status" value="2"/>
</dbReference>
<keyword evidence="8" id="KW-0449">Lipoprotein</keyword>
<keyword evidence="3" id="KW-1003">Cell membrane</keyword>
<evidence type="ECO:0000256" key="1">
    <source>
        <dbReference type="ARBA" id="ARBA00004609"/>
    </source>
</evidence>
<organism evidence="12 13">
    <name type="scientific">Oldenlandia corymbosa var. corymbosa</name>
    <dbReference type="NCBI Taxonomy" id="529605"/>
    <lineage>
        <taxon>Eukaryota</taxon>
        <taxon>Viridiplantae</taxon>
        <taxon>Streptophyta</taxon>
        <taxon>Embryophyta</taxon>
        <taxon>Tracheophyta</taxon>
        <taxon>Spermatophyta</taxon>
        <taxon>Magnoliopsida</taxon>
        <taxon>eudicotyledons</taxon>
        <taxon>Gunneridae</taxon>
        <taxon>Pentapetalae</taxon>
        <taxon>asterids</taxon>
        <taxon>lamiids</taxon>
        <taxon>Gentianales</taxon>
        <taxon>Rubiaceae</taxon>
        <taxon>Rubioideae</taxon>
        <taxon>Spermacoceae</taxon>
        <taxon>Hedyotis-Oldenlandia complex</taxon>
        <taxon>Oldenlandia</taxon>
    </lineage>
</organism>
<feature type="chain" id="PRO_5043471741" evidence="10">
    <location>
        <begin position="27"/>
        <end position="311"/>
    </location>
</feature>
<dbReference type="PANTHER" id="PTHR33044">
    <property type="entry name" value="BIFUNCTIONAL INHIBITOR/LIPID-TRANSFER PROTEIN/SEED STORAGE 2S ALBUMIN SUPERFAMILY PROTEIN-RELATED"/>
    <property type="match status" value="1"/>
</dbReference>
<proteinExistence type="inferred from homology"/>
<dbReference type="Gene3D" id="1.10.110.10">
    <property type="entry name" value="Plant lipid-transfer and hydrophobic proteins"/>
    <property type="match status" value="2"/>
</dbReference>
<dbReference type="InterPro" id="IPR043325">
    <property type="entry name" value="LTSS"/>
</dbReference>
<keyword evidence="4" id="KW-0472">Membrane</keyword>
<sequence length="311" mass="32908">MAASSFMLPVATISLALLFFLPNVQSQSTGDCSSVLLQLAPCGPFVQGSEPSPAQFCCNTLRQLNSQQVSSLCLMLNDPSIGAFAVNKSLAFELPDLCNLPDNMSACSGMPAPLPPSSPTPQVSLGAKRNDTVSDFHSYKLSSIAISASPIVKVKPRPYAQGREPEPTIMCCDNLRQLNSQQVSCLCLLLNDNSLGSFAMNKTLARELPDLCSLQNSLPNCSEEMLAPVPPSSPTPKVSSGATSNATIAGMPAPLPPSSPTPQVSLAAKRNDIVSGMLNDLFSLKLYKLIAIVNDPAIVRSCNKRVPLLAF</sequence>
<dbReference type="GO" id="GO:0005886">
    <property type="term" value="C:plasma membrane"/>
    <property type="evidence" value="ECO:0007669"/>
    <property type="project" value="UniProtKB-SubCell"/>
</dbReference>
<evidence type="ECO:0000256" key="9">
    <source>
        <dbReference type="SAM" id="MobiDB-lite"/>
    </source>
</evidence>
<feature type="domain" description="Bifunctional inhibitor/plant lipid transfer protein/seed storage helical" evidence="11">
    <location>
        <begin position="133"/>
        <end position="221"/>
    </location>
</feature>
<accession>A0AAV1E0J2</accession>
<dbReference type="AlphaFoldDB" id="A0AAV1E0J2"/>
<comment type="subcellular location">
    <subcellularLocation>
        <location evidence="1">Cell membrane</location>
        <topology evidence="1">Lipid-anchor</topology>
        <topology evidence="1">GPI-anchor</topology>
    </subcellularLocation>
</comment>
<feature type="domain" description="Bifunctional inhibitor/plant lipid transfer protein/seed storage helical" evidence="11">
    <location>
        <begin position="32"/>
        <end position="107"/>
    </location>
</feature>
<name>A0AAV1E0J2_OLDCO</name>
<evidence type="ECO:0000256" key="3">
    <source>
        <dbReference type="ARBA" id="ARBA00022475"/>
    </source>
</evidence>
<dbReference type="CDD" id="cd00010">
    <property type="entry name" value="AAI_LTSS"/>
    <property type="match status" value="2"/>
</dbReference>
<dbReference type="GO" id="GO:0098552">
    <property type="term" value="C:side of membrane"/>
    <property type="evidence" value="ECO:0007669"/>
    <property type="project" value="UniProtKB-KW"/>
</dbReference>
<dbReference type="EMBL" id="OX459124">
    <property type="protein sequence ID" value="CAI9113591.1"/>
    <property type="molecule type" value="Genomic_DNA"/>
</dbReference>
<gene>
    <name evidence="12" type="ORF">OLC1_LOCUS20566</name>
</gene>
<feature type="region of interest" description="Disordered" evidence="9">
    <location>
        <begin position="225"/>
        <end position="264"/>
    </location>
</feature>
<keyword evidence="6" id="KW-1015">Disulfide bond</keyword>
<dbReference type="InterPro" id="IPR016140">
    <property type="entry name" value="Bifunc_inhib/LTP/seed_store"/>
</dbReference>
<evidence type="ECO:0000313" key="13">
    <source>
        <dbReference type="Proteomes" id="UP001161247"/>
    </source>
</evidence>
<feature type="signal peptide" evidence="10">
    <location>
        <begin position="1"/>
        <end position="26"/>
    </location>
</feature>
<keyword evidence="4" id="KW-0336">GPI-anchor</keyword>
<evidence type="ECO:0000256" key="2">
    <source>
        <dbReference type="ARBA" id="ARBA00009748"/>
    </source>
</evidence>
<dbReference type="SUPFAM" id="SSF47699">
    <property type="entry name" value="Bifunctional inhibitor/lipid-transfer protein/seed storage 2S albumin"/>
    <property type="match status" value="2"/>
</dbReference>
<evidence type="ECO:0000256" key="6">
    <source>
        <dbReference type="ARBA" id="ARBA00023157"/>
    </source>
</evidence>
<evidence type="ECO:0000256" key="4">
    <source>
        <dbReference type="ARBA" id="ARBA00022622"/>
    </source>
</evidence>
<evidence type="ECO:0000259" key="11">
    <source>
        <dbReference type="SMART" id="SM00499"/>
    </source>
</evidence>
<evidence type="ECO:0000256" key="10">
    <source>
        <dbReference type="SAM" id="SignalP"/>
    </source>
</evidence>
<keyword evidence="13" id="KW-1185">Reference proteome</keyword>
<dbReference type="Proteomes" id="UP001161247">
    <property type="component" value="Chromosome 7"/>
</dbReference>
<evidence type="ECO:0000256" key="7">
    <source>
        <dbReference type="ARBA" id="ARBA00023180"/>
    </source>
</evidence>
<dbReference type="InterPro" id="IPR036312">
    <property type="entry name" value="Bifun_inhib/LTP/seed_sf"/>
</dbReference>
<evidence type="ECO:0000313" key="12">
    <source>
        <dbReference type="EMBL" id="CAI9113591.1"/>
    </source>
</evidence>
<keyword evidence="7" id="KW-0325">Glycoprotein</keyword>
<comment type="similarity">
    <text evidence="2">Belongs to the plant LTP family.</text>
</comment>
<reference evidence="12" key="1">
    <citation type="submission" date="2023-03" db="EMBL/GenBank/DDBJ databases">
        <authorList>
            <person name="Julca I."/>
        </authorList>
    </citation>
    <scope>NUCLEOTIDE SEQUENCE</scope>
</reference>
<protein>
    <submittedName>
        <fullName evidence="12">OLC1v1014220C1</fullName>
    </submittedName>
</protein>
<keyword evidence="5 10" id="KW-0732">Signal</keyword>
<evidence type="ECO:0000256" key="5">
    <source>
        <dbReference type="ARBA" id="ARBA00022729"/>
    </source>
</evidence>